<dbReference type="EMBL" id="CAJVQA010023369">
    <property type="protein sequence ID" value="CAG8778176.1"/>
    <property type="molecule type" value="Genomic_DNA"/>
</dbReference>
<proteinExistence type="predicted"/>
<comment type="caution">
    <text evidence="1">The sequence shown here is derived from an EMBL/GenBank/DDBJ whole genome shotgun (WGS) entry which is preliminary data.</text>
</comment>
<gene>
    <name evidence="1" type="ORF">CPELLU_LOCUS16243</name>
</gene>
<name>A0A9N9JGP6_9GLOM</name>
<evidence type="ECO:0000313" key="2">
    <source>
        <dbReference type="Proteomes" id="UP000789759"/>
    </source>
</evidence>
<reference evidence="1" key="1">
    <citation type="submission" date="2021-06" db="EMBL/GenBank/DDBJ databases">
        <authorList>
            <person name="Kallberg Y."/>
            <person name="Tangrot J."/>
            <person name="Rosling A."/>
        </authorList>
    </citation>
    <scope>NUCLEOTIDE SEQUENCE</scope>
    <source>
        <strain evidence="1">FL966</strain>
    </source>
</reference>
<dbReference type="Proteomes" id="UP000789759">
    <property type="component" value="Unassembled WGS sequence"/>
</dbReference>
<evidence type="ECO:0000313" key="1">
    <source>
        <dbReference type="EMBL" id="CAG8778176.1"/>
    </source>
</evidence>
<organism evidence="1 2">
    <name type="scientific">Cetraspora pellucida</name>
    <dbReference type="NCBI Taxonomy" id="1433469"/>
    <lineage>
        <taxon>Eukaryota</taxon>
        <taxon>Fungi</taxon>
        <taxon>Fungi incertae sedis</taxon>
        <taxon>Mucoromycota</taxon>
        <taxon>Glomeromycotina</taxon>
        <taxon>Glomeromycetes</taxon>
        <taxon>Diversisporales</taxon>
        <taxon>Gigasporaceae</taxon>
        <taxon>Cetraspora</taxon>
    </lineage>
</organism>
<accession>A0A9N9JGP6</accession>
<dbReference type="OrthoDB" id="2444484at2759"/>
<dbReference type="AlphaFoldDB" id="A0A9N9JGP6"/>
<protein>
    <submittedName>
        <fullName evidence="1">7060_t:CDS:1</fullName>
    </submittedName>
</protein>
<feature type="non-terminal residue" evidence="1">
    <location>
        <position position="222"/>
    </location>
</feature>
<keyword evidence="2" id="KW-1185">Reference proteome</keyword>
<sequence>SLEIDEIKFIVNSPAMTVENPKGLIFRIWIWLTLLCCLRGGDAKRLKASWLKELDDGGMLLELSKKKNYAGRFKDLYAESGSSLIPLDISENIYIPKLEKGSHNTMMHNICKDAKLNFKDYNVSLLIAIEEAEPNSHIALKESTSNYINKGFSKASDLLFNKFNKIDFEANVNNEPKNKVDNKSEAKTNNEINSDVRYKKAKISNITIENCSNININISLMP</sequence>